<organism evidence="1 2">
    <name type="scientific">Dendrolimus kikuchii</name>
    <dbReference type="NCBI Taxonomy" id="765133"/>
    <lineage>
        <taxon>Eukaryota</taxon>
        <taxon>Metazoa</taxon>
        <taxon>Ecdysozoa</taxon>
        <taxon>Arthropoda</taxon>
        <taxon>Hexapoda</taxon>
        <taxon>Insecta</taxon>
        <taxon>Pterygota</taxon>
        <taxon>Neoptera</taxon>
        <taxon>Endopterygota</taxon>
        <taxon>Lepidoptera</taxon>
        <taxon>Glossata</taxon>
        <taxon>Ditrysia</taxon>
        <taxon>Bombycoidea</taxon>
        <taxon>Lasiocampidae</taxon>
        <taxon>Dendrolimus</taxon>
    </lineage>
</organism>
<accession>A0ACC1CR49</accession>
<gene>
    <name evidence="1" type="ORF">K1T71_010299</name>
</gene>
<dbReference type="EMBL" id="CM034404">
    <property type="protein sequence ID" value="KAJ0174153.1"/>
    <property type="molecule type" value="Genomic_DNA"/>
</dbReference>
<comment type="caution">
    <text evidence="1">The sequence shown here is derived from an EMBL/GenBank/DDBJ whole genome shotgun (WGS) entry which is preliminary data.</text>
</comment>
<keyword evidence="2" id="KW-1185">Reference proteome</keyword>
<evidence type="ECO:0000313" key="2">
    <source>
        <dbReference type="Proteomes" id="UP000824533"/>
    </source>
</evidence>
<sequence>MVQYAIIVHKEEVMKLVPASSIDDVACFALYDNHPRDQRYVDISVCTKKAEVIEFYQRNKLASITLNCPTTPEEITLFRNSAGRLFYLIFLLTPLAQRPKVGLGLRNENMPLFSIASSLKIKTQVPWVKSCNQKLIIVLNILNEDIVPLKDVNILLRNTSQSLVYSTKLFEKISKPPLWTESPTQKVKPDLETAVIGVINIEQLKNNILSRIEFKGTICCKKEGNDCFLPFNDVTISSLDTMGEDFDVLSSKKFDENDMLAVLSTTEKLDLILKPIINVEGSKALNILETFCTYLDMEMIFSNIIIHRKSPYHILNGLMMVCHDYDDFHNRASYLVSVYARASSQILALLHHIYDRIPFRIIINVANNKNETYSTDEGDNLHPVSKKMSMILEYLDNLMVEKSEIKESMVQNRIPSGSFKNFLAKEDEDQLERVGFDDRKASRRLESMVID</sequence>
<proteinExistence type="predicted"/>
<dbReference type="Proteomes" id="UP000824533">
    <property type="component" value="Linkage Group LG18"/>
</dbReference>
<name>A0ACC1CR49_9NEOP</name>
<reference evidence="1 2" key="1">
    <citation type="journal article" date="2021" name="Front. Genet.">
        <title>Chromosome-Level Genome Assembly Reveals Significant Gene Expansion in the Toll and IMD Signaling Pathways of Dendrolimus kikuchii.</title>
        <authorList>
            <person name="Zhou J."/>
            <person name="Wu P."/>
            <person name="Xiong Z."/>
            <person name="Liu N."/>
            <person name="Zhao N."/>
            <person name="Ji M."/>
            <person name="Qiu Y."/>
            <person name="Yang B."/>
        </authorList>
    </citation>
    <scope>NUCLEOTIDE SEQUENCE [LARGE SCALE GENOMIC DNA]</scope>
    <source>
        <strain evidence="1">Ann1</strain>
    </source>
</reference>
<evidence type="ECO:0000313" key="1">
    <source>
        <dbReference type="EMBL" id="KAJ0174153.1"/>
    </source>
</evidence>
<protein>
    <submittedName>
        <fullName evidence="1">Uncharacterized protein</fullName>
    </submittedName>
</protein>